<reference evidence="10" key="1">
    <citation type="submission" date="2012-11" db="EMBL/GenBank/DDBJ databases">
        <authorList>
            <person name="Lucero-Rivera Y.E."/>
            <person name="Tovar-Ramirez D."/>
        </authorList>
    </citation>
    <scope>NUCLEOTIDE SEQUENCE [LARGE SCALE GENOMIC DNA]</scope>
    <source>
        <strain evidence="10">Araruama</strain>
    </source>
</reference>
<dbReference type="EMBL" id="ATBP01000413">
    <property type="protein sequence ID" value="ETR70507.1"/>
    <property type="molecule type" value="Genomic_DNA"/>
</dbReference>
<keyword evidence="6" id="KW-0472">Membrane</keyword>
<feature type="domain" description="Legume lectin" evidence="8">
    <location>
        <begin position="76"/>
        <end position="296"/>
    </location>
</feature>
<dbReference type="InterPro" id="IPR003368">
    <property type="entry name" value="POMP_repeat"/>
</dbReference>
<evidence type="ECO:0000256" key="3">
    <source>
        <dbReference type="ARBA" id="ARBA00004613"/>
    </source>
</evidence>
<evidence type="ECO:0000256" key="5">
    <source>
        <dbReference type="ARBA" id="ARBA00022729"/>
    </source>
</evidence>
<evidence type="ECO:0000256" key="1">
    <source>
        <dbReference type="ARBA" id="ARBA00004196"/>
    </source>
</evidence>
<dbReference type="Pfam" id="PF00139">
    <property type="entry name" value="Lectin_legB"/>
    <property type="match status" value="1"/>
</dbReference>
<dbReference type="InterPro" id="IPR013320">
    <property type="entry name" value="ConA-like_dom_sf"/>
</dbReference>
<dbReference type="Pfam" id="PF02415">
    <property type="entry name" value="Chlam_PMP"/>
    <property type="match status" value="2"/>
</dbReference>
<sequence length="755" mass="84954">MYKITYLILIFTSLPLYFVNAKPVAPQKTFNAASIYLTKLCENDKQNHKKHINQIDNAIVGLSKGQNLSDCFQKSQFFKSNEKNQISYISKDLLKLSGSASLVNLHNDQTVLRLTTSQPWQTGYAFIKSPKTIQSFSTFFSFKISEPYYSGADGFVFVIKSEIENLGGYASGLGYSGIKNCIGIEFDSYLNYEYNDPNDHHVGIVLNGDSLHPLDYSYISPDFKNGNTWYVWIDYNGKNLEVRVNHCLARPEKSHLSKQIDIFNILGNDVGFFGFTGATGGYWENHDILEWELKEKFEPIIKNVNVVRYYVDKSIEISGNGLSWETAFKTIHEAVNQAGCLVDIFIKQGNYLINEPIIIQAMQTNIYGGFEGDENDINDRSSNIITTINGQNFVQCFVVENEKKMLLDRLTIINGKSDNGGAIFINNAEVFIKNVIFKHNNALYNGGAIWNFSESILELVNCLFINNQSESNTGGAIYGDYHSNTAIYNCTFFGNSAKTNGGALFLHKSNADIVNSIFWNNKATQESEISIDELSKIDVSFSTIKGYFFGHGNIDDDPNFIDPDADNYHLRVNSPCINVGSEKIERIDFSDLSSNLRQKGRIDMGAYEFQNTFEIIKPNIINIHDNKIEAQGSISISNQAAHDLIVSLKSETINLPLSLTLPSGITNVSFNLTIPETLINEESTCYTMIACIENYVTSTYVLQIDENKTITFTSHNPDWPGYPLLEITDNNNSTENMEIYNLDNSLNDTNSHTHK</sequence>
<dbReference type="CDD" id="cd01951">
    <property type="entry name" value="lectin_L-type"/>
    <property type="match status" value="1"/>
</dbReference>
<dbReference type="PANTHER" id="PTHR32401:SF48">
    <property type="entry name" value="LEGUME LECTIN DOMAIN-CONTAINING PROTEIN"/>
    <property type="match status" value="1"/>
</dbReference>
<evidence type="ECO:0000313" key="10">
    <source>
        <dbReference type="Proteomes" id="UP000189670"/>
    </source>
</evidence>
<evidence type="ECO:0000313" key="9">
    <source>
        <dbReference type="EMBL" id="ETR70507.1"/>
    </source>
</evidence>
<protein>
    <recommendedName>
        <fullName evidence="8">Legume lectin domain-containing protein</fullName>
    </recommendedName>
</protein>
<dbReference type="Gene3D" id="2.160.20.10">
    <property type="entry name" value="Single-stranded right-handed beta-helix, Pectin lyase-like"/>
    <property type="match status" value="1"/>
</dbReference>
<dbReference type="InterPro" id="IPR056573">
    <property type="entry name" value="Lectin_L-type_dom"/>
</dbReference>
<evidence type="ECO:0000256" key="7">
    <source>
        <dbReference type="ARBA" id="ARBA00023237"/>
    </source>
</evidence>
<proteinExistence type="predicted"/>
<dbReference type="GO" id="GO:0005576">
    <property type="term" value="C:extracellular region"/>
    <property type="evidence" value="ECO:0007669"/>
    <property type="project" value="UniProtKB-SubCell"/>
</dbReference>
<evidence type="ECO:0000259" key="8">
    <source>
        <dbReference type="Pfam" id="PF00139"/>
    </source>
</evidence>
<dbReference type="Gene3D" id="2.60.120.200">
    <property type="match status" value="1"/>
</dbReference>
<organism evidence="9 10">
    <name type="scientific">Candidatus Magnetoglobus multicellularis str. Araruama</name>
    <dbReference type="NCBI Taxonomy" id="890399"/>
    <lineage>
        <taxon>Bacteria</taxon>
        <taxon>Pseudomonadati</taxon>
        <taxon>Thermodesulfobacteriota</taxon>
        <taxon>Desulfobacteria</taxon>
        <taxon>Desulfobacterales</taxon>
        <taxon>Desulfobacteraceae</taxon>
        <taxon>Candidatus Magnetoglobus</taxon>
    </lineage>
</organism>
<name>A0A1V1P6K4_9BACT</name>
<dbReference type="InterPro" id="IPR012334">
    <property type="entry name" value="Pectin_lyas_fold"/>
</dbReference>
<comment type="subcellular location">
    <subcellularLocation>
        <location evidence="1">Cell envelope</location>
    </subcellularLocation>
    <subcellularLocation>
        <location evidence="2">Cell outer membrane</location>
    </subcellularLocation>
    <subcellularLocation>
        <location evidence="3">Secreted</location>
    </subcellularLocation>
</comment>
<dbReference type="PANTHER" id="PTHR32401">
    <property type="entry name" value="CONCANAVALIN A-LIKE LECTIN FAMILY PROTEIN"/>
    <property type="match status" value="1"/>
</dbReference>
<dbReference type="Proteomes" id="UP000189670">
    <property type="component" value="Unassembled WGS sequence"/>
</dbReference>
<dbReference type="InterPro" id="IPR001220">
    <property type="entry name" value="Legume_lectin_dom"/>
</dbReference>
<dbReference type="NCBIfam" id="TIGR01376">
    <property type="entry name" value="POMP_repeat"/>
    <property type="match status" value="1"/>
</dbReference>
<evidence type="ECO:0000256" key="4">
    <source>
        <dbReference type="ARBA" id="ARBA00022525"/>
    </source>
</evidence>
<accession>A0A1V1P6K4</accession>
<evidence type="ECO:0000256" key="2">
    <source>
        <dbReference type="ARBA" id="ARBA00004442"/>
    </source>
</evidence>
<comment type="caution">
    <text evidence="9">The sequence shown here is derived from an EMBL/GenBank/DDBJ whole genome shotgun (WGS) entry which is preliminary data.</text>
</comment>
<dbReference type="SUPFAM" id="SSF49899">
    <property type="entry name" value="Concanavalin A-like lectins/glucanases"/>
    <property type="match status" value="1"/>
</dbReference>
<dbReference type="SUPFAM" id="SSF51126">
    <property type="entry name" value="Pectin lyase-like"/>
    <property type="match status" value="1"/>
</dbReference>
<keyword evidence="7" id="KW-0998">Cell outer membrane</keyword>
<gene>
    <name evidence="9" type="ORF">OMM_03191</name>
</gene>
<dbReference type="AlphaFoldDB" id="A0A1V1P6K4"/>
<evidence type="ECO:0000256" key="6">
    <source>
        <dbReference type="ARBA" id="ARBA00023136"/>
    </source>
</evidence>
<dbReference type="GO" id="GO:0030246">
    <property type="term" value="F:carbohydrate binding"/>
    <property type="evidence" value="ECO:0007669"/>
    <property type="project" value="InterPro"/>
</dbReference>
<dbReference type="InterPro" id="IPR011050">
    <property type="entry name" value="Pectin_lyase_fold/virulence"/>
</dbReference>
<keyword evidence="4" id="KW-0964">Secreted</keyword>
<dbReference type="GO" id="GO:0009279">
    <property type="term" value="C:cell outer membrane"/>
    <property type="evidence" value="ECO:0007669"/>
    <property type="project" value="UniProtKB-SubCell"/>
</dbReference>
<keyword evidence="5" id="KW-0732">Signal</keyword>
<dbReference type="InterPro" id="IPR050258">
    <property type="entry name" value="Leguminous_Lectin"/>
</dbReference>